<dbReference type="GO" id="GO:0016491">
    <property type="term" value="F:oxidoreductase activity"/>
    <property type="evidence" value="ECO:0007669"/>
    <property type="project" value="UniProtKB-KW"/>
</dbReference>
<dbReference type="OrthoDB" id="9793345at2"/>
<dbReference type="PRINTS" id="PR00080">
    <property type="entry name" value="SDRFAMILY"/>
</dbReference>
<dbReference type="SUPFAM" id="SSF51735">
    <property type="entry name" value="NAD(P)-binding Rossmann-fold domains"/>
    <property type="match status" value="1"/>
</dbReference>
<dbReference type="PANTHER" id="PTHR44196:SF1">
    <property type="entry name" value="DEHYDROGENASE_REDUCTASE SDR FAMILY MEMBER 7B"/>
    <property type="match status" value="1"/>
</dbReference>
<dbReference type="STRING" id="1121925.SAMN02746011_00452"/>
<evidence type="ECO:0000313" key="4">
    <source>
        <dbReference type="EMBL" id="SJZ35153.1"/>
    </source>
</evidence>
<comment type="similarity">
    <text evidence="1 3">Belongs to the short-chain dehydrogenases/reductases (SDR) family.</text>
</comment>
<accession>A0A1T4JYA9</accession>
<name>A0A1T4JYA9_9LACT</name>
<keyword evidence="2" id="KW-0560">Oxidoreductase</keyword>
<dbReference type="PRINTS" id="PR00081">
    <property type="entry name" value="GDHRDH"/>
</dbReference>
<dbReference type="EMBL" id="FUWO01000003">
    <property type="protein sequence ID" value="SJZ35153.1"/>
    <property type="molecule type" value="Genomic_DNA"/>
</dbReference>
<evidence type="ECO:0008006" key="6">
    <source>
        <dbReference type="Google" id="ProtNLM"/>
    </source>
</evidence>
<keyword evidence="5" id="KW-1185">Reference proteome</keyword>
<evidence type="ECO:0000256" key="3">
    <source>
        <dbReference type="RuleBase" id="RU000363"/>
    </source>
</evidence>
<dbReference type="Pfam" id="PF00106">
    <property type="entry name" value="adh_short"/>
    <property type="match status" value="1"/>
</dbReference>
<dbReference type="InterPro" id="IPR002347">
    <property type="entry name" value="SDR_fam"/>
</dbReference>
<proteinExistence type="inferred from homology"/>
<dbReference type="Gene3D" id="3.40.50.720">
    <property type="entry name" value="NAD(P)-binding Rossmann-like Domain"/>
    <property type="match status" value="1"/>
</dbReference>
<evidence type="ECO:0000256" key="1">
    <source>
        <dbReference type="ARBA" id="ARBA00006484"/>
    </source>
</evidence>
<dbReference type="PANTHER" id="PTHR44196">
    <property type="entry name" value="DEHYDROGENASE/REDUCTASE SDR FAMILY MEMBER 7B"/>
    <property type="match status" value="1"/>
</dbReference>
<organism evidence="4 5">
    <name type="scientific">Globicatella sulfidifaciens DSM 15739</name>
    <dbReference type="NCBI Taxonomy" id="1121925"/>
    <lineage>
        <taxon>Bacteria</taxon>
        <taxon>Bacillati</taxon>
        <taxon>Bacillota</taxon>
        <taxon>Bacilli</taxon>
        <taxon>Lactobacillales</taxon>
        <taxon>Aerococcaceae</taxon>
        <taxon>Globicatella</taxon>
    </lineage>
</organism>
<dbReference type="InterPro" id="IPR020904">
    <property type="entry name" value="Sc_DH/Rdtase_CS"/>
</dbReference>
<evidence type="ECO:0000256" key="2">
    <source>
        <dbReference type="ARBA" id="ARBA00023002"/>
    </source>
</evidence>
<gene>
    <name evidence="4" type="ORF">SAMN02746011_00452</name>
</gene>
<dbReference type="RefSeq" id="WP_159443833.1">
    <property type="nucleotide sequence ID" value="NZ_FUWO01000003.1"/>
</dbReference>
<dbReference type="InterPro" id="IPR036291">
    <property type="entry name" value="NAD(P)-bd_dom_sf"/>
</dbReference>
<dbReference type="AlphaFoldDB" id="A0A1T4JYA9"/>
<protein>
    <recommendedName>
        <fullName evidence="6">Short-chain dehydrogenase</fullName>
    </recommendedName>
</protein>
<dbReference type="GO" id="GO:0016020">
    <property type="term" value="C:membrane"/>
    <property type="evidence" value="ECO:0007669"/>
    <property type="project" value="TreeGrafter"/>
</dbReference>
<sequence length="262" mass="29494">MNNKVMVITGASSGIGKAVAIKAAKQGAQLVLIARNVSALENLAHQLYHQYHTDSLVVKCDVSDKIQLEYAYQKIKSKYQRVDYLINCAGYGTFKLANEFSYEEVNEMFKVNTFGMIYLTTLISQLMVQQQSGHIFFVSSMAGKMATPNSSVYSSTKFAVIGYANALRLELKQANVFVTTVNPGPVATPFFSYDKNLRDYYDKVKRFTITPELVADKMIKVATQKSYTREINLPFSMSLAANLYQIFPYIGDYLAFNIFNLK</sequence>
<reference evidence="5" key="1">
    <citation type="submission" date="2017-02" db="EMBL/GenBank/DDBJ databases">
        <authorList>
            <person name="Varghese N."/>
            <person name="Submissions S."/>
        </authorList>
    </citation>
    <scope>NUCLEOTIDE SEQUENCE [LARGE SCALE GENOMIC DNA]</scope>
    <source>
        <strain evidence="5">DSM 15739</strain>
    </source>
</reference>
<dbReference type="PIRSF" id="PIRSF000126">
    <property type="entry name" value="11-beta-HSD1"/>
    <property type="match status" value="1"/>
</dbReference>
<evidence type="ECO:0000313" key="5">
    <source>
        <dbReference type="Proteomes" id="UP000189941"/>
    </source>
</evidence>
<dbReference type="Proteomes" id="UP000189941">
    <property type="component" value="Unassembled WGS sequence"/>
</dbReference>
<dbReference type="PROSITE" id="PS00061">
    <property type="entry name" value="ADH_SHORT"/>
    <property type="match status" value="1"/>
</dbReference>